<protein>
    <recommendedName>
        <fullName evidence="2">Cyclin-like domain-containing protein</fullName>
    </recommendedName>
</protein>
<dbReference type="Pfam" id="PF00134">
    <property type="entry name" value="Cyclin_N"/>
    <property type="match status" value="1"/>
</dbReference>
<evidence type="ECO:0000256" key="1">
    <source>
        <dbReference type="RuleBase" id="RU000383"/>
    </source>
</evidence>
<evidence type="ECO:0000313" key="4">
    <source>
        <dbReference type="Proteomes" id="UP000688137"/>
    </source>
</evidence>
<evidence type="ECO:0000313" key="3">
    <source>
        <dbReference type="EMBL" id="CAD8065910.1"/>
    </source>
</evidence>
<reference evidence="3" key="1">
    <citation type="submission" date="2021-01" db="EMBL/GenBank/DDBJ databases">
        <authorList>
            <consortium name="Genoscope - CEA"/>
            <person name="William W."/>
        </authorList>
    </citation>
    <scope>NUCLEOTIDE SEQUENCE</scope>
</reference>
<keyword evidence="4" id="KW-1185">Reference proteome</keyword>
<accession>A0A8S1LDT1</accession>
<comment type="similarity">
    <text evidence="1">Belongs to the cyclin family.</text>
</comment>
<gene>
    <name evidence="3" type="ORF">PPRIM_AZ9-3.1.T0380172</name>
</gene>
<dbReference type="InterPro" id="IPR013763">
    <property type="entry name" value="Cyclin-like_dom"/>
</dbReference>
<dbReference type="OMA" id="IKQRCMS"/>
<dbReference type="Proteomes" id="UP000688137">
    <property type="component" value="Unassembled WGS sequence"/>
</dbReference>
<dbReference type="AlphaFoldDB" id="A0A8S1LDT1"/>
<comment type="caution">
    <text evidence="3">The sequence shown here is derived from an EMBL/GenBank/DDBJ whole genome shotgun (WGS) entry which is preliminary data.</text>
</comment>
<proteinExistence type="inferred from homology"/>
<organism evidence="3 4">
    <name type="scientific">Paramecium primaurelia</name>
    <dbReference type="NCBI Taxonomy" id="5886"/>
    <lineage>
        <taxon>Eukaryota</taxon>
        <taxon>Sar</taxon>
        <taxon>Alveolata</taxon>
        <taxon>Ciliophora</taxon>
        <taxon>Intramacronucleata</taxon>
        <taxon>Oligohymenophorea</taxon>
        <taxon>Peniculida</taxon>
        <taxon>Parameciidae</taxon>
        <taxon>Paramecium</taxon>
    </lineage>
</organism>
<dbReference type="InterPro" id="IPR039361">
    <property type="entry name" value="Cyclin"/>
</dbReference>
<name>A0A8S1LDT1_PARPR</name>
<dbReference type="InterPro" id="IPR006671">
    <property type="entry name" value="Cyclin_N"/>
</dbReference>
<keyword evidence="1" id="KW-0195">Cyclin</keyword>
<feature type="domain" description="Cyclin-like" evidence="2">
    <location>
        <begin position="102"/>
        <end position="184"/>
    </location>
</feature>
<dbReference type="PANTHER" id="PTHR10177">
    <property type="entry name" value="CYCLINS"/>
    <property type="match status" value="1"/>
</dbReference>
<dbReference type="InterPro" id="IPR046965">
    <property type="entry name" value="Cyclin_A/B-like"/>
</dbReference>
<sequence length="288" mass="33101">MQDNIGTRVFGKNLENQAEKASKNLKSKKDTTLDELGGKENIINDAIWTKEGLNKLDSPQLVSLYQQEIYEFLYEKEKSMGEPNFQMSSTKINDTMRATTVRYIVKLIRCFNLKPETLFQTVDLMDQTIPLLNPEIGELELVSLTCLFIASKYEEIYPPPLAALLRATDIKAKDVIEMEKEILNKLNFNVISDNTLVWLQLIGEILGYNCKYTDQIKQRCMSLAETSLTSSLFLNHKKSVIALNIFMAVEMNLGSQKTQFKWERLTQHQKPSNESKTLKLLTYILKIK</sequence>
<dbReference type="FunFam" id="1.10.472.10:FF:000089">
    <property type="entry name" value="Cyclin, N-terminal domain containing protein"/>
    <property type="match status" value="1"/>
</dbReference>
<dbReference type="SMART" id="SM00385">
    <property type="entry name" value="CYCLIN"/>
    <property type="match status" value="1"/>
</dbReference>
<evidence type="ECO:0000259" key="2">
    <source>
        <dbReference type="SMART" id="SM00385"/>
    </source>
</evidence>
<dbReference type="PIRSF" id="PIRSF001771">
    <property type="entry name" value="Cyclin_A_B_D_E"/>
    <property type="match status" value="1"/>
</dbReference>
<dbReference type="EMBL" id="CAJJDM010000037">
    <property type="protein sequence ID" value="CAD8065910.1"/>
    <property type="molecule type" value="Genomic_DNA"/>
</dbReference>